<dbReference type="SUPFAM" id="SSF54862">
    <property type="entry name" value="4Fe-4S ferredoxins"/>
    <property type="match status" value="1"/>
</dbReference>
<dbReference type="GO" id="GO:0046872">
    <property type="term" value="F:metal ion binding"/>
    <property type="evidence" value="ECO:0007669"/>
    <property type="project" value="UniProtKB-KW"/>
</dbReference>
<evidence type="ECO:0000313" key="5">
    <source>
        <dbReference type="EMBL" id="HJC51163.1"/>
    </source>
</evidence>
<reference evidence="5" key="1">
    <citation type="journal article" date="2021" name="PeerJ">
        <title>Extensive microbial diversity within the chicken gut microbiome revealed by metagenomics and culture.</title>
        <authorList>
            <person name="Gilroy R."/>
            <person name="Ravi A."/>
            <person name="Getino M."/>
            <person name="Pursley I."/>
            <person name="Horton D.L."/>
            <person name="Alikhan N.F."/>
            <person name="Baker D."/>
            <person name="Gharbi K."/>
            <person name="Hall N."/>
            <person name="Watson M."/>
            <person name="Adriaenssens E.M."/>
            <person name="Foster-Nyarko E."/>
            <person name="Jarju S."/>
            <person name="Secka A."/>
            <person name="Antonio M."/>
            <person name="Oren A."/>
            <person name="Chaudhuri R.R."/>
            <person name="La Ragione R."/>
            <person name="Hildebrand F."/>
            <person name="Pallen M.J."/>
        </authorList>
    </citation>
    <scope>NUCLEOTIDE SEQUENCE</scope>
    <source>
        <strain evidence="5">ChiSjej3B21-8574</strain>
    </source>
</reference>
<dbReference type="InterPro" id="IPR000415">
    <property type="entry name" value="Nitroreductase-like"/>
</dbReference>
<dbReference type="SUPFAM" id="SSF55469">
    <property type="entry name" value="FMN-dependent nitroreductase-like"/>
    <property type="match status" value="1"/>
</dbReference>
<dbReference type="GO" id="GO:0016491">
    <property type="term" value="F:oxidoreductase activity"/>
    <property type="evidence" value="ECO:0007669"/>
    <property type="project" value="InterPro"/>
</dbReference>
<evidence type="ECO:0000256" key="3">
    <source>
        <dbReference type="ARBA" id="ARBA00023014"/>
    </source>
</evidence>
<dbReference type="Gene3D" id="3.40.109.10">
    <property type="entry name" value="NADH Oxidase"/>
    <property type="match status" value="1"/>
</dbReference>
<dbReference type="InterPro" id="IPR017900">
    <property type="entry name" value="4Fe4S_Fe_S_CS"/>
</dbReference>
<keyword evidence="2" id="KW-0408">Iron</keyword>
<evidence type="ECO:0000313" key="6">
    <source>
        <dbReference type="Proteomes" id="UP000823904"/>
    </source>
</evidence>
<dbReference type="EMBL" id="DWWD01000045">
    <property type="protein sequence ID" value="HJC51163.1"/>
    <property type="molecule type" value="Genomic_DNA"/>
</dbReference>
<evidence type="ECO:0000259" key="4">
    <source>
        <dbReference type="PROSITE" id="PS51379"/>
    </source>
</evidence>
<dbReference type="GO" id="GO:0051536">
    <property type="term" value="F:iron-sulfur cluster binding"/>
    <property type="evidence" value="ECO:0007669"/>
    <property type="project" value="UniProtKB-KW"/>
</dbReference>
<evidence type="ECO:0000256" key="1">
    <source>
        <dbReference type="ARBA" id="ARBA00022723"/>
    </source>
</evidence>
<dbReference type="AlphaFoldDB" id="A0A9D2T8N5"/>
<organism evidence="5 6">
    <name type="scientific">Candidatus Anaerostipes avistercoris</name>
    <dbReference type="NCBI Taxonomy" id="2838462"/>
    <lineage>
        <taxon>Bacteria</taxon>
        <taxon>Bacillati</taxon>
        <taxon>Bacillota</taxon>
        <taxon>Clostridia</taxon>
        <taxon>Lachnospirales</taxon>
        <taxon>Lachnospiraceae</taxon>
        <taxon>Anaerostipes</taxon>
    </lineage>
</organism>
<accession>A0A9D2T8N5</accession>
<dbReference type="InterPro" id="IPR017896">
    <property type="entry name" value="4Fe4S_Fe-S-bd"/>
</dbReference>
<reference evidence="5" key="2">
    <citation type="submission" date="2021-04" db="EMBL/GenBank/DDBJ databases">
        <authorList>
            <person name="Gilroy R."/>
        </authorList>
    </citation>
    <scope>NUCLEOTIDE SEQUENCE</scope>
    <source>
        <strain evidence="5">ChiSjej3B21-8574</strain>
    </source>
</reference>
<name>A0A9D2T8N5_9FIRM</name>
<comment type="caution">
    <text evidence="5">The sequence shown here is derived from an EMBL/GenBank/DDBJ whole genome shotgun (WGS) entry which is preliminary data.</text>
</comment>
<dbReference type="PROSITE" id="PS51379">
    <property type="entry name" value="4FE4S_FER_2"/>
    <property type="match status" value="1"/>
</dbReference>
<feature type="domain" description="4Fe-4S ferredoxin-type" evidence="4">
    <location>
        <begin position="5"/>
        <end position="34"/>
    </location>
</feature>
<evidence type="ECO:0000256" key="2">
    <source>
        <dbReference type="ARBA" id="ARBA00023004"/>
    </source>
</evidence>
<keyword evidence="3" id="KW-0411">Iron-sulfur</keyword>
<protein>
    <submittedName>
        <fullName evidence="5">4Fe-4S binding protein</fullName>
    </submittedName>
</protein>
<dbReference type="Proteomes" id="UP000823904">
    <property type="component" value="Unassembled WGS sequence"/>
</dbReference>
<dbReference type="PROSITE" id="PS00198">
    <property type="entry name" value="4FE4S_FER_1"/>
    <property type="match status" value="1"/>
</dbReference>
<keyword evidence="1" id="KW-0479">Metal-binding</keyword>
<dbReference type="Pfam" id="PF00881">
    <property type="entry name" value="Nitroreductase"/>
    <property type="match status" value="1"/>
</dbReference>
<gene>
    <name evidence="5" type="ORF">H9754_11470</name>
</gene>
<dbReference type="InterPro" id="IPR029479">
    <property type="entry name" value="Nitroreductase"/>
</dbReference>
<sequence length="132" mass="15179">MENLAKLTIDREQCIGCGKCVRTCPSGIFYLDEQKKAAHIEIKEFGWDGCWQQDTDIACAYFELLCSAHGLGAVMMSYLVDVLKLMPDLRNMLEIPENHYFGMMVGFGFPEISYMRGVQKKDELKVHRLRFT</sequence>
<dbReference type="Pfam" id="PF12837">
    <property type="entry name" value="Fer4_6"/>
    <property type="match status" value="1"/>
</dbReference>
<dbReference type="Gene3D" id="3.30.70.20">
    <property type="match status" value="1"/>
</dbReference>
<proteinExistence type="predicted"/>